<proteinExistence type="inferred from homology"/>
<dbReference type="RefSeq" id="WP_084289295.1">
    <property type="nucleotide sequence ID" value="NZ_FWYB01000004.1"/>
</dbReference>
<keyword evidence="6" id="KW-1185">Reference proteome</keyword>
<comment type="similarity">
    <text evidence="1">Belongs to the glycosyl hydrolase 27 family.</text>
</comment>
<protein>
    <submittedName>
        <fullName evidence="5">Melibiase</fullName>
    </submittedName>
</protein>
<evidence type="ECO:0000256" key="4">
    <source>
        <dbReference type="SAM" id="SignalP"/>
    </source>
</evidence>
<dbReference type="SUPFAM" id="SSF51445">
    <property type="entry name" value="(Trans)glycosidases"/>
    <property type="match status" value="1"/>
</dbReference>
<name>A0A1W2CQ30_9SPHI</name>
<evidence type="ECO:0000313" key="6">
    <source>
        <dbReference type="Proteomes" id="UP000192678"/>
    </source>
</evidence>
<evidence type="ECO:0000256" key="2">
    <source>
        <dbReference type="ARBA" id="ARBA00022801"/>
    </source>
</evidence>
<dbReference type="InterPro" id="IPR013785">
    <property type="entry name" value="Aldolase_TIM"/>
</dbReference>
<sequence length="783" mass="86533">MMIKKIQFLLLIALLCSVRVLAGHETKSDNPVITNQFLTATYSVKSRNLEVIFKSGNKTFLKNVIPNGINGTVIKTNMSSPAFGKGDALIFTTADGGSISFTLYASQPFLFVKQTVKNAGNGTVDIQKLNPVSFSIDLNKEASKLKTLGTGGLLDVDKNPGSYVFLTTVDPATRNGVVAGWLTNEKGSGVLFSGIHNNQVEIKAQIDYGRLRLAAGATEATETLLIGYFDDARLGEEKFADAIAKQQHIKLKPRAAVYCTWYSEKNGGAGTESETIKLAGFIKDQLKPFGLGVLQIDDEWQAGGKYNGPRRGFDRVNPKGGYPAGMTKTAEAIKDAGLTAGIWWMPFSRNHQDPEYKDRQHWFAQRLNGKPYETTWGGTSLDLTNPEVQDHITYVAKKMQSWGYNYFKMDGLWTGTVTEQVYINDGYKNDSIGNNKPLYDPFKTQIEAFREGLKLIRKATGEDMFLSGCCVSQNMRSFGASMGLVNSMRIGPDFNHDGQSIRTGVIRASRLYFLNGKVWWNDPDPSMIREAGKSTADGAAGGIGNLTRARLLPSFVAVSAQFFLSSDWLPDLPVDRLEIMKRCMASHTGTARPVDAFDKSLPSVWLATDKKSGTDRNVLGLFNWDTSVQKIRTSLNYAGLNDKMHYYAFDFWANKPLQDIYSSIEEELPSESCKIIALRAKSNHPVVVSTSQHVTQGMIDLQKEEWKGETLSGTSSLIAGDPYEMRIAGMNDGGNWKLNKAAIVGNSEGISIEVLPQSEKGWVRVVIKSNESRKIKWNLKFTK</sequence>
<keyword evidence="3" id="KW-0326">Glycosidase</keyword>
<organism evidence="5 6">
    <name type="scientific">Pedobacter nyackensis</name>
    <dbReference type="NCBI Taxonomy" id="475255"/>
    <lineage>
        <taxon>Bacteria</taxon>
        <taxon>Pseudomonadati</taxon>
        <taxon>Bacteroidota</taxon>
        <taxon>Sphingobacteriia</taxon>
        <taxon>Sphingobacteriales</taxon>
        <taxon>Sphingobacteriaceae</taxon>
        <taxon>Pedobacter</taxon>
    </lineage>
</organism>
<dbReference type="PANTHER" id="PTHR11452">
    <property type="entry name" value="ALPHA-GALACTOSIDASE/ALPHA-N-ACETYLGALACTOSAMINIDASE"/>
    <property type="match status" value="1"/>
</dbReference>
<evidence type="ECO:0000256" key="3">
    <source>
        <dbReference type="ARBA" id="ARBA00023295"/>
    </source>
</evidence>
<dbReference type="InterPro" id="IPR017853">
    <property type="entry name" value="GH"/>
</dbReference>
<dbReference type="PANTHER" id="PTHR11452:SF75">
    <property type="entry name" value="ALPHA-GALACTOSIDASE MEL1"/>
    <property type="match status" value="1"/>
</dbReference>
<evidence type="ECO:0000313" key="5">
    <source>
        <dbReference type="EMBL" id="SMC87311.1"/>
    </source>
</evidence>
<dbReference type="Gene3D" id="3.20.20.70">
    <property type="entry name" value="Aldolase class I"/>
    <property type="match status" value="1"/>
</dbReference>
<dbReference type="Proteomes" id="UP000192678">
    <property type="component" value="Unassembled WGS sequence"/>
</dbReference>
<dbReference type="InterPro" id="IPR002241">
    <property type="entry name" value="Glyco_hydro_27"/>
</dbReference>
<dbReference type="GO" id="GO:0005975">
    <property type="term" value="P:carbohydrate metabolic process"/>
    <property type="evidence" value="ECO:0007669"/>
    <property type="project" value="InterPro"/>
</dbReference>
<dbReference type="InterPro" id="IPR013780">
    <property type="entry name" value="Glyco_hydro_b"/>
</dbReference>
<dbReference type="AlphaFoldDB" id="A0A1W2CQ30"/>
<accession>A0A1W2CQ30</accession>
<keyword evidence="2" id="KW-0378">Hydrolase</keyword>
<dbReference type="Gene3D" id="2.60.40.1180">
    <property type="entry name" value="Golgi alpha-mannosidase II"/>
    <property type="match status" value="1"/>
</dbReference>
<keyword evidence="4" id="KW-0732">Signal</keyword>
<dbReference type="OrthoDB" id="9758822at2"/>
<reference evidence="5 6" key="1">
    <citation type="submission" date="2017-04" db="EMBL/GenBank/DDBJ databases">
        <authorList>
            <person name="Afonso C.L."/>
            <person name="Miller P.J."/>
            <person name="Scott M.A."/>
            <person name="Spackman E."/>
            <person name="Goraichik I."/>
            <person name="Dimitrov K.M."/>
            <person name="Suarez D.L."/>
            <person name="Swayne D.E."/>
        </authorList>
    </citation>
    <scope>NUCLEOTIDE SEQUENCE [LARGE SCALE GENOMIC DNA]</scope>
    <source>
        <strain evidence="5 6">DSM 19625</strain>
    </source>
</reference>
<dbReference type="GO" id="GO:0004553">
    <property type="term" value="F:hydrolase activity, hydrolyzing O-glycosyl compounds"/>
    <property type="evidence" value="ECO:0007669"/>
    <property type="project" value="InterPro"/>
</dbReference>
<dbReference type="STRING" id="475255.SAMN04488101_104187"/>
<gene>
    <name evidence="5" type="ORF">SAMN04488101_104187</name>
</gene>
<evidence type="ECO:0000256" key="1">
    <source>
        <dbReference type="ARBA" id="ARBA00009743"/>
    </source>
</evidence>
<feature type="chain" id="PRO_5013297744" evidence="4">
    <location>
        <begin position="23"/>
        <end position="783"/>
    </location>
</feature>
<feature type="signal peptide" evidence="4">
    <location>
        <begin position="1"/>
        <end position="22"/>
    </location>
</feature>
<dbReference type="EMBL" id="FWYB01000004">
    <property type="protein sequence ID" value="SMC87311.1"/>
    <property type="molecule type" value="Genomic_DNA"/>
</dbReference>